<evidence type="ECO:0000313" key="2">
    <source>
        <dbReference type="EMBL" id="GAA4337046.1"/>
    </source>
</evidence>
<name>A0ABP8HBU6_9BACT</name>
<dbReference type="Proteomes" id="UP001501725">
    <property type="component" value="Unassembled WGS sequence"/>
</dbReference>
<protein>
    <recommendedName>
        <fullName evidence="1">VWFA domain-containing protein</fullName>
    </recommendedName>
</protein>
<reference evidence="3" key="1">
    <citation type="journal article" date="2019" name="Int. J. Syst. Evol. Microbiol.">
        <title>The Global Catalogue of Microorganisms (GCM) 10K type strain sequencing project: providing services to taxonomists for standard genome sequencing and annotation.</title>
        <authorList>
            <consortium name="The Broad Institute Genomics Platform"/>
            <consortium name="The Broad Institute Genome Sequencing Center for Infectious Disease"/>
            <person name="Wu L."/>
            <person name="Ma J."/>
        </authorList>
    </citation>
    <scope>NUCLEOTIDE SEQUENCE [LARGE SCALE GENOMIC DNA]</scope>
    <source>
        <strain evidence="3">JCM 17919</strain>
    </source>
</reference>
<dbReference type="InterPro" id="IPR051266">
    <property type="entry name" value="CLCR"/>
</dbReference>
<dbReference type="PROSITE" id="PS50234">
    <property type="entry name" value="VWFA"/>
    <property type="match status" value="1"/>
</dbReference>
<dbReference type="Pfam" id="PF12034">
    <property type="entry name" value="YfbK_C"/>
    <property type="match status" value="1"/>
</dbReference>
<dbReference type="PANTHER" id="PTHR10579">
    <property type="entry name" value="CALCIUM-ACTIVATED CHLORIDE CHANNEL REGULATOR"/>
    <property type="match status" value="1"/>
</dbReference>
<evidence type="ECO:0000313" key="3">
    <source>
        <dbReference type="Proteomes" id="UP001501725"/>
    </source>
</evidence>
<organism evidence="2 3">
    <name type="scientific">Flaviaesturariibacter amylovorans</name>
    <dbReference type="NCBI Taxonomy" id="1084520"/>
    <lineage>
        <taxon>Bacteria</taxon>
        <taxon>Pseudomonadati</taxon>
        <taxon>Bacteroidota</taxon>
        <taxon>Chitinophagia</taxon>
        <taxon>Chitinophagales</taxon>
        <taxon>Chitinophagaceae</taxon>
        <taxon>Flaviaestuariibacter</taxon>
    </lineage>
</organism>
<dbReference type="SMART" id="SM00327">
    <property type="entry name" value="VWA"/>
    <property type="match status" value="1"/>
</dbReference>
<dbReference type="Gene3D" id="3.40.50.410">
    <property type="entry name" value="von Willebrand factor, type A domain"/>
    <property type="match status" value="1"/>
</dbReference>
<dbReference type="EMBL" id="BAABGY010000009">
    <property type="protein sequence ID" value="GAA4337046.1"/>
    <property type="molecule type" value="Genomic_DNA"/>
</dbReference>
<dbReference type="InterPro" id="IPR036465">
    <property type="entry name" value="vWFA_dom_sf"/>
</dbReference>
<feature type="domain" description="VWFA" evidence="1">
    <location>
        <begin position="220"/>
        <end position="398"/>
    </location>
</feature>
<dbReference type="SUPFAM" id="SSF53300">
    <property type="entry name" value="vWA-like"/>
    <property type="match status" value="1"/>
</dbReference>
<dbReference type="InterPro" id="IPR022156">
    <property type="entry name" value="Uncharacterised_YfbK_N"/>
</dbReference>
<dbReference type="SUPFAM" id="SSF49464">
    <property type="entry name" value="Carboxypeptidase regulatory domain-like"/>
    <property type="match status" value="1"/>
</dbReference>
<dbReference type="PANTHER" id="PTHR10579:SF43">
    <property type="entry name" value="ZINC FINGER (C3HC4-TYPE RING FINGER) FAMILY PROTEIN"/>
    <property type="match status" value="1"/>
</dbReference>
<proteinExistence type="predicted"/>
<dbReference type="Pfam" id="PF13519">
    <property type="entry name" value="VWA_2"/>
    <property type="match status" value="1"/>
</dbReference>
<dbReference type="InterPro" id="IPR002035">
    <property type="entry name" value="VWF_A"/>
</dbReference>
<dbReference type="InterPro" id="IPR008969">
    <property type="entry name" value="CarboxyPept-like_regulatory"/>
</dbReference>
<gene>
    <name evidence="2" type="ORF">GCM10023184_32670</name>
</gene>
<evidence type="ECO:0000259" key="1">
    <source>
        <dbReference type="PROSITE" id="PS50234"/>
    </source>
</evidence>
<comment type="caution">
    <text evidence="2">The sequence shown here is derived from an EMBL/GenBank/DDBJ whole genome shotgun (WGS) entry which is preliminary data.</text>
</comment>
<dbReference type="Pfam" id="PF12450">
    <property type="entry name" value="vWF_A"/>
    <property type="match status" value="1"/>
</dbReference>
<dbReference type="InterPro" id="IPR021908">
    <property type="entry name" value="YfbK_C"/>
</dbReference>
<keyword evidence="3" id="KW-1185">Reference proteome</keyword>
<sequence>MLLYVNARAQNYYFKGEVRDEQGNILQNAAVLQASTGYLFHTGVEGTFMLRTHVPKDSLLISLDGFEKRTFLADDKSYLKATLRKAVYKPLYRLSSQTKDLPFGQQQQWFNGDETYATTVENGFVAAEKFPATGITLNVDRASYSNVRRFLNSKTPVPPDAVRIEELLNYFNFDYQEPPPGKTFAITPTLAACPWNEGSQLLFAHIRSRKLPLDHLPPTHLVFLIDVSASMDAPNRLPLLKAGFKGLVQNLRAQDTVSVVVYGGSVELYLQPTGGDRKAEIVRAIDGITCGGSTPGASGIRLAYEVARRHFLPKGNNRVILATDGDFNVGLRSESELEDMIAEESKSGVYLTCLGVGMGNYKDSKIQVLARKGNGNFAYIDNFSEAHKVLVKEFSGTLYAVADEAVLQVAFDPAYVKNYRLVGFDNVMGAMKDRAAQLEGGEVGSGFSLLVAFEIEPVASAATAAAPARFTLSYKEPGKSEPCEEAAAPVLHPRSFAQLDKPYQFASAVVLFGALLKNSKHIKEKGWNDLLPLATAAVNPAEAEQKEFVQLVEKAKAFYGTRKKKKGIF</sequence>
<accession>A0ABP8HBU6</accession>